<proteinExistence type="predicted"/>
<dbReference type="PANTHER" id="PTHR45655">
    <property type="entry name" value="GUANYLATE CYCLASE SOLUBLE SUBUNIT BETA-2"/>
    <property type="match status" value="1"/>
</dbReference>
<evidence type="ECO:0000256" key="2">
    <source>
        <dbReference type="ARBA" id="ARBA00012202"/>
    </source>
</evidence>
<evidence type="ECO:0000313" key="11">
    <source>
        <dbReference type="EMBL" id="CAH1267965.1"/>
    </source>
</evidence>
<feature type="coiled-coil region" evidence="8">
    <location>
        <begin position="383"/>
        <end position="410"/>
    </location>
</feature>
<dbReference type="Gene3D" id="6.10.250.780">
    <property type="match status" value="1"/>
</dbReference>
<dbReference type="Gene3D" id="3.30.450.260">
    <property type="entry name" value="Haem NO binding associated domain"/>
    <property type="match status" value="1"/>
</dbReference>
<feature type="region of interest" description="Disordered" evidence="9">
    <location>
        <begin position="714"/>
        <end position="736"/>
    </location>
</feature>
<keyword evidence="6" id="KW-0456">Lyase</keyword>
<dbReference type="Gene3D" id="3.30.70.1230">
    <property type="entry name" value="Nucleotide cyclase"/>
    <property type="match status" value="1"/>
</dbReference>
<dbReference type="Gene3D" id="3.90.1520.10">
    <property type="entry name" value="H-NOX domain"/>
    <property type="match status" value="1"/>
</dbReference>
<reference evidence="11" key="1">
    <citation type="submission" date="2022-01" db="EMBL/GenBank/DDBJ databases">
        <authorList>
            <person name="Braso-Vives M."/>
        </authorList>
    </citation>
    <scope>NUCLEOTIDE SEQUENCE</scope>
</reference>
<keyword evidence="7" id="KW-0141">cGMP biosynthesis</keyword>
<dbReference type="AlphaFoldDB" id="A0A8K0A4I9"/>
<evidence type="ECO:0000259" key="10">
    <source>
        <dbReference type="SMART" id="SM00044"/>
    </source>
</evidence>
<evidence type="ECO:0000256" key="8">
    <source>
        <dbReference type="SAM" id="Coils"/>
    </source>
</evidence>
<dbReference type="GO" id="GO:0020037">
    <property type="term" value="F:heme binding"/>
    <property type="evidence" value="ECO:0007669"/>
    <property type="project" value="InterPro"/>
</dbReference>
<dbReference type="CDD" id="cd07302">
    <property type="entry name" value="CHD"/>
    <property type="match status" value="1"/>
</dbReference>
<dbReference type="EMBL" id="OV696691">
    <property type="protein sequence ID" value="CAH1267965.1"/>
    <property type="molecule type" value="Genomic_DNA"/>
</dbReference>
<dbReference type="SMART" id="SM00044">
    <property type="entry name" value="CYCc"/>
    <property type="match status" value="1"/>
</dbReference>
<evidence type="ECO:0000313" key="12">
    <source>
        <dbReference type="Proteomes" id="UP000838412"/>
    </source>
</evidence>
<comment type="subcellular location">
    <subcellularLocation>
        <location evidence="1">Cytoplasm</location>
    </subcellularLocation>
</comment>
<evidence type="ECO:0000256" key="3">
    <source>
        <dbReference type="ARBA" id="ARBA00022490"/>
    </source>
</evidence>
<dbReference type="InterPro" id="IPR011644">
    <property type="entry name" value="Heme_NO-bd"/>
</dbReference>
<evidence type="ECO:0000256" key="9">
    <source>
        <dbReference type="SAM" id="MobiDB-lite"/>
    </source>
</evidence>
<evidence type="ECO:0000256" key="4">
    <source>
        <dbReference type="ARBA" id="ARBA00022741"/>
    </source>
</evidence>
<accession>A0A8K0A4I9</accession>
<name>A0A8K0A4I9_BRALA</name>
<dbReference type="FunFam" id="3.30.450.260:FF:000002">
    <property type="entry name" value="guanylate cyclase soluble subunit alpha-2"/>
    <property type="match status" value="1"/>
</dbReference>
<dbReference type="InterPro" id="IPR024096">
    <property type="entry name" value="NO_sig/Golgi_transp_ligand-bd"/>
</dbReference>
<dbReference type="PANTHER" id="PTHR45655:SF13">
    <property type="entry name" value="SOLUBLE GUANYLATE CYCLASE GCY-32-RELATED"/>
    <property type="match status" value="1"/>
</dbReference>
<dbReference type="GO" id="GO:0005525">
    <property type="term" value="F:GTP binding"/>
    <property type="evidence" value="ECO:0007669"/>
    <property type="project" value="UniProtKB-KW"/>
</dbReference>
<organism evidence="11 12">
    <name type="scientific">Branchiostoma lanceolatum</name>
    <name type="common">Common lancelet</name>
    <name type="synonym">Amphioxus lanceolatum</name>
    <dbReference type="NCBI Taxonomy" id="7740"/>
    <lineage>
        <taxon>Eukaryota</taxon>
        <taxon>Metazoa</taxon>
        <taxon>Chordata</taxon>
        <taxon>Cephalochordata</taxon>
        <taxon>Leptocardii</taxon>
        <taxon>Amphioxiformes</taxon>
        <taxon>Branchiostomatidae</taxon>
        <taxon>Branchiostoma</taxon>
    </lineage>
</organism>
<dbReference type="Proteomes" id="UP000838412">
    <property type="component" value="Chromosome 6"/>
</dbReference>
<evidence type="ECO:0000256" key="5">
    <source>
        <dbReference type="ARBA" id="ARBA00023134"/>
    </source>
</evidence>
<evidence type="ECO:0000256" key="7">
    <source>
        <dbReference type="ARBA" id="ARBA00023293"/>
    </source>
</evidence>
<dbReference type="InterPro" id="IPR029787">
    <property type="entry name" value="Nucleotide_cyclase"/>
</dbReference>
<dbReference type="Pfam" id="PF07701">
    <property type="entry name" value="HNOBA"/>
    <property type="match status" value="1"/>
</dbReference>
<dbReference type="Pfam" id="PF07700">
    <property type="entry name" value="HNOB"/>
    <property type="match status" value="1"/>
</dbReference>
<evidence type="ECO:0000256" key="6">
    <source>
        <dbReference type="ARBA" id="ARBA00023239"/>
    </source>
</evidence>
<keyword evidence="3" id="KW-0963">Cytoplasm</keyword>
<keyword evidence="12" id="KW-1185">Reference proteome</keyword>
<dbReference type="InterPro" id="IPR001054">
    <property type="entry name" value="A/G_cyclase"/>
</dbReference>
<sequence length="751" mass="83739">MYGFIHCVLGDLVVRGFGESTWQRIVKNSGIELGGGTFLMHKVYSDDDTWRLLNAISEQLELSREAVLESMGEHFVRYCIENGFGSLLRVLGGSLKDLLCNLDSLHEHLASTYPGIRSPSFCCTEGPDDTLFLHYYSERSGLYPIVKGLVRMIAKEFFSVSVAVEVVSEEPQLTSCSQGQVVTFSIRHLSCNGHPGDEKRLSSGTICPTTSNDPNDLPLSVDTLNDIFPFHVMLDRNLKVVQMGRSLQRLLKGNITSGELKFQDIFEIIRPKVESLFSAIVRHLNTIYVVRTVQGIISNKEQHYTVQASEGASASGSVDLEESTLKLKGEMVFVPESDMLLFLCSPRVKDLSEFLRKGLYFSDTPLHDSSRDVLMVNHLRRRERDLLDKIEDVGNQLRKLQGKLSEDKRRTEELLHSILPSNVVQSLVSNSPVEAEAHPVVSILFSDIVNFTGICERVEPMDIVRMLNKLYTSFDVLSKLNELYKVETIGDAYMVAGGIPEKVEDHADRVVAMAMGMMDVSKTVTSPDGDKPLSIRVGVHSGSCMAGVVGTTMPRYCLFGNTVSLASRMESCSQPGKINISDATKMCLHRGSYTFEENMSSSLPIRSYFVQASCRTPKSPVSPKSPLAAGMGLFLTPQPSPCVTPETTPLHSPYLSRRNSELFDITAAIEDLSVKVTSPEDRTRQEMVDRKCTFYSKMADQLRRKLMRVELGSPRKKLSQLKRGRSSSLHAKDKRFSRSLSNLGKLWEGQE</sequence>
<feature type="domain" description="Guanylate cyclase" evidence="10">
    <location>
        <begin position="406"/>
        <end position="597"/>
    </location>
</feature>
<dbReference type="InterPro" id="IPR038158">
    <property type="entry name" value="H-NOX_domain_sf"/>
</dbReference>
<dbReference type="GO" id="GO:0004383">
    <property type="term" value="F:guanylate cyclase activity"/>
    <property type="evidence" value="ECO:0007669"/>
    <property type="project" value="UniProtKB-EC"/>
</dbReference>
<dbReference type="EC" id="4.6.1.2" evidence="2"/>
<dbReference type="InterPro" id="IPR042463">
    <property type="entry name" value="HNOB_dom_associated_sf"/>
</dbReference>
<gene>
    <name evidence="11" type="primary">GUCY1A2</name>
    <name evidence="11" type="ORF">BLAG_LOCUS21093</name>
</gene>
<keyword evidence="4" id="KW-0547">Nucleotide-binding</keyword>
<dbReference type="GO" id="GO:0070482">
    <property type="term" value="P:response to oxygen levels"/>
    <property type="evidence" value="ECO:0007669"/>
    <property type="project" value="TreeGrafter"/>
</dbReference>
<keyword evidence="8" id="KW-0175">Coiled coil</keyword>
<dbReference type="OrthoDB" id="6127067at2759"/>
<dbReference type="Pfam" id="PF00211">
    <property type="entry name" value="Guanylate_cyc"/>
    <property type="match status" value="1"/>
</dbReference>
<dbReference type="GO" id="GO:0008074">
    <property type="term" value="C:guanylate cyclase complex, soluble"/>
    <property type="evidence" value="ECO:0007669"/>
    <property type="project" value="TreeGrafter"/>
</dbReference>
<dbReference type="SUPFAM" id="SSF55073">
    <property type="entry name" value="Nucleotide cyclase"/>
    <property type="match status" value="1"/>
</dbReference>
<keyword evidence="5" id="KW-0342">GTP-binding</keyword>
<dbReference type="GO" id="GO:0019934">
    <property type="term" value="P:cGMP-mediated signaling"/>
    <property type="evidence" value="ECO:0007669"/>
    <property type="project" value="TreeGrafter"/>
</dbReference>
<dbReference type="InterPro" id="IPR011645">
    <property type="entry name" value="HNOB_dom_associated"/>
</dbReference>
<feature type="compositionally biased region" description="Basic residues" evidence="9">
    <location>
        <begin position="714"/>
        <end position="725"/>
    </location>
</feature>
<dbReference type="FunFam" id="3.30.70.1230:FF:000030">
    <property type="entry name" value="Si:ch211-215j19.12"/>
    <property type="match status" value="1"/>
</dbReference>
<protein>
    <recommendedName>
        <fullName evidence="2">guanylate cyclase</fullName>
        <ecNumber evidence="2">4.6.1.2</ecNumber>
    </recommendedName>
</protein>
<evidence type="ECO:0000256" key="1">
    <source>
        <dbReference type="ARBA" id="ARBA00004496"/>
    </source>
</evidence>
<dbReference type="SUPFAM" id="SSF111126">
    <property type="entry name" value="Ligand-binding domain in the NO signalling and Golgi transport"/>
    <property type="match status" value="1"/>
</dbReference>